<evidence type="ECO:0000313" key="2">
    <source>
        <dbReference type="Proteomes" id="UP000829398"/>
    </source>
</evidence>
<protein>
    <submittedName>
        <fullName evidence="1">Uncharacterized protein</fullName>
    </submittedName>
</protein>
<organism evidence="1 2">
    <name type="scientific">Citrus sinensis</name>
    <name type="common">Sweet orange</name>
    <name type="synonym">Citrus aurantium var. sinensis</name>
    <dbReference type="NCBI Taxonomy" id="2711"/>
    <lineage>
        <taxon>Eukaryota</taxon>
        <taxon>Viridiplantae</taxon>
        <taxon>Streptophyta</taxon>
        <taxon>Embryophyta</taxon>
        <taxon>Tracheophyta</taxon>
        <taxon>Spermatophyta</taxon>
        <taxon>Magnoliopsida</taxon>
        <taxon>eudicotyledons</taxon>
        <taxon>Gunneridae</taxon>
        <taxon>Pentapetalae</taxon>
        <taxon>rosids</taxon>
        <taxon>malvids</taxon>
        <taxon>Sapindales</taxon>
        <taxon>Rutaceae</taxon>
        <taxon>Aurantioideae</taxon>
        <taxon>Citrus</taxon>
    </lineage>
</organism>
<name>A0ACB8M589_CITSI</name>
<proteinExistence type="predicted"/>
<keyword evidence="2" id="KW-1185">Reference proteome</keyword>
<accession>A0ACB8M589</accession>
<reference evidence="2" key="1">
    <citation type="journal article" date="2023" name="Hortic. Res.">
        <title>A chromosome-level phased genome enabling allele-level studies in sweet orange: a case study on citrus Huanglongbing tolerance.</title>
        <authorList>
            <person name="Wu B."/>
            <person name="Yu Q."/>
            <person name="Deng Z."/>
            <person name="Duan Y."/>
            <person name="Luo F."/>
            <person name="Gmitter F. Jr."/>
        </authorList>
    </citation>
    <scope>NUCLEOTIDE SEQUENCE [LARGE SCALE GENOMIC DNA]</scope>
    <source>
        <strain evidence="2">cv. Valencia</strain>
    </source>
</reference>
<gene>
    <name evidence="1" type="ORF">KPL71_008306</name>
</gene>
<comment type="caution">
    <text evidence="1">The sequence shown here is derived from an EMBL/GenBank/DDBJ whole genome shotgun (WGS) entry which is preliminary data.</text>
</comment>
<dbReference type="Proteomes" id="UP000829398">
    <property type="component" value="Chromosome 3"/>
</dbReference>
<dbReference type="EMBL" id="CM039172">
    <property type="protein sequence ID" value="KAH9781037.1"/>
    <property type="molecule type" value="Genomic_DNA"/>
</dbReference>
<evidence type="ECO:0000313" key="1">
    <source>
        <dbReference type="EMBL" id="KAH9781037.1"/>
    </source>
</evidence>
<sequence length="874" mass="98505">MQTLTNLIVTISKLTSALTIHEKEKFPAQPEPNPKSQQHPQMGNSGNQNMSQVKSVITLRGGKVVEKHIVDPHETSKDSISENREESVEPLNHEDITNSPLVPLFPQALIKPKKSNHSLEIYEVYKDPGCPTISYTIGDHKIGHALLDLGASVNLLPYSVYQQLNLSELKPTFTTLLLTDRLIKVPKGIIEDVLVQVDKFIYPVDFIVLETDPIANECKQIPVILGRPFLATANALINYRNGLMNLSFGNMTLELNVFNMCKQPHHQEDDDNENEEIDLIEPIIEEHIQDENFTNSAEIYFTGDNDQSNFEDTVQPEEPNEEEAPELELKPLPEELKYAYLGEQQTYPVVIFSQLTHDQEDQILESVAGHPYYYFLDGYSGYYQIPIALEDQENTTFTCPFGTFAFRRMPFGLCNAPATFQSDYAVGIVLGKRKEGQPFVIYYASRTLNSAQMNYTTTKKELLAVIFALDKFRSYLIGSSTIVYSDHAAVRYLMSKQDAKPKLIRWILLLQEFYLKIKDKKGAENFVADHLSRLTNASLIETTPINDSFPDEFLFSINEMPWYANIVNYLAIGSISKRNMMSSNPILVIELFDCWGIDFMGPFPSSFGFEYILVVVDYVSKWIEAIPCRHNDHKIVIRFLKENILSRFGIPRAIISDGGEFSDIFISYMPGFGKSTFAKRLGSECSHCVRLACKKPRSTSSSQLKNICVLSGFRYGKYKEFVQAAIDLGRAIAERKLHLVYGGGDRGLSKLVSEAAFVQGSQVLGIIPKALKPLRCLPDSPTGEELSQRKKLFICAPTANELLDLLQAYKPEPDPVTLALDWATEDNGSNSRFQKLIIYGRNADAIGLQKMEKNLATKELKQIWNSAVGVAILL</sequence>